<keyword evidence="1" id="KW-0472">Membrane</keyword>
<comment type="caution">
    <text evidence="3">The sequence shown here is derived from an EMBL/GenBank/DDBJ whole genome shotgun (WGS) entry which is preliminary data.</text>
</comment>
<dbReference type="InterPro" id="IPR048389">
    <property type="entry name" value="YciQ-like_C"/>
</dbReference>
<evidence type="ECO:0000256" key="1">
    <source>
        <dbReference type="SAM" id="Phobius"/>
    </source>
</evidence>
<keyword evidence="1" id="KW-1133">Transmembrane helix</keyword>
<dbReference type="Proteomes" id="UP000568273">
    <property type="component" value="Unassembled WGS sequence"/>
</dbReference>
<reference evidence="3" key="1">
    <citation type="submission" date="2020-04" db="EMBL/GenBank/DDBJ databases">
        <title>Peptoniphilus sp. nov. isolated from swine feces.</title>
        <authorList>
            <person name="Ryu S.W."/>
        </authorList>
    </citation>
    <scope>NUCLEOTIDE SEQUENCE [LARGE SCALE GENOMIC DNA]</scope>
    <source>
        <strain evidence="3">AGMB00490</strain>
    </source>
</reference>
<gene>
    <name evidence="3" type="ORF">HKO22_06675</name>
</gene>
<proteinExistence type="predicted"/>
<name>A0A848RJQ5_9FIRM</name>
<dbReference type="EMBL" id="JABDSR010000008">
    <property type="protein sequence ID" value="NMW85416.1"/>
    <property type="molecule type" value="Genomic_DNA"/>
</dbReference>
<evidence type="ECO:0000313" key="3">
    <source>
        <dbReference type="EMBL" id="NMW85416.1"/>
    </source>
</evidence>
<dbReference type="Pfam" id="PF20990">
    <property type="entry name" value="DUF2207_C"/>
    <property type="match status" value="1"/>
</dbReference>
<feature type="transmembrane region" description="Helical" evidence="1">
    <location>
        <begin position="12"/>
        <end position="31"/>
    </location>
</feature>
<keyword evidence="1" id="KW-0812">Transmembrane</keyword>
<feature type="transmembrane region" description="Helical" evidence="1">
    <location>
        <begin position="168"/>
        <end position="187"/>
    </location>
</feature>
<accession>A0A848RJQ5</accession>
<feature type="transmembrane region" description="Helical" evidence="1">
    <location>
        <begin position="193"/>
        <end position="213"/>
    </location>
</feature>
<dbReference type="RefSeq" id="WP_169969419.1">
    <property type="nucleotide sequence ID" value="NZ_JABDSR010000008.1"/>
</dbReference>
<feature type="domain" description="Predicted membrane protein YciQ-like C-terminal" evidence="2">
    <location>
        <begin position="62"/>
        <end position="231"/>
    </location>
</feature>
<keyword evidence="4" id="KW-1185">Reference proteome</keyword>
<evidence type="ECO:0000259" key="2">
    <source>
        <dbReference type="Pfam" id="PF20990"/>
    </source>
</evidence>
<sequence>MDFKINLSSTYFLLTNTLLIILSFIMSYLLMKKKAKVPENKNIDLKFYEKGYLYKGPNFIYNTIIAMILKAYENGNLEIEKNFYKNKKNEEKVEFKLKNINFPALDIAEKKLFDILISFGKDEISTRTLDKVRRREPDDYNKKFNDFICFLEDEMIAKKLFTREKKTFKILLSFVIFSLLFFLGIITVYNKNFFGIASIILSLFFYATLITSFSKMTELGNEKFRELEKIENKLLKSCGDTEEEFLLAICFGLKKENIKIIYKNFIAKTKDENCYKIFFDPDFYKTFKVALVGDHLLIRN</sequence>
<dbReference type="AlphaFoldDB" id="A0A848RJQ5"/>
<evidence type="ECO:0000313" key="4">
    <source>
        <dbReference type="Proteomes" id="UP000568273"/>
    </source>
</evidence>
<protein>
    <submittedName>
        <fullName evidence="3">DUF2207 domain-containing protein</fullName>
    </submittedName>
</protein>
<organism evidence="3 4">
    <name type="scientific">Peptoniphilus faecalis</name>
    <dbReference type="NCBI Taxonomy" id="2731255"/>
    <lineage>
        <taxon>Bacteria</taxon>
        <taxon>Bacillati</taxon>
        <taxon>Bacillota</taxon>
        <taxon>Tissierellia</taxon>
        <taxon>Tissierellales</taxon>
        <taxon>Peptoniphilaceae</taxon>
        <taxon>Peptoniphilus</taxon>
    </lineage>
</organism>